<dbReference type="Gene3D" id="4.10.60.10">
    <property type="entry name" value="Zinc finger, CCHC-type"/>
    <property type="match status" value="1"/>
</dbReference>
<proteinExistence type="predicted"/>
<evidence type="ECO:0000313" key="3">
    <source>
        <dbReference type="EMBL" id="KAG1301758.1"/>
    </source>
</evidence>
<dbReference type="SUPFAM" id="SSF57756">
    <property type="entry name" value="Retrovirus zinc finger-like domains"/>
    <property type="match status" value="1"/>
</dbReference>
<gene>
    <name evidence="3" type="ORF">G6F64_011519</name>
</gene>
<organism evidence="3 4">
    <name type="scientific">Rhizopus oryzae</name>
    <name type="common">Mucormycosis agent</name>
    <name type="synonym">Rhizopus arrhizus var. delemar</name>
    <dbReference type="NCBI Taxonomy" id="64495"/>
    <lineage>
        <taxon>Eukaryota</taxon>
        <taxon>Fungi</taxon>
        <taxon>Fungi incertae sedis</taxon>
        <taxon>Mucoromycota</taxon>
        <taxon>Mucoromycotina</taxon>
        <taxon>Mucoromycetes</taxon>
        <taxon>Mucorales</taxon>
        <taxon>Mucorineae</taxon>
        <taxon>Rhizopodaceae</taxon>
        <taxon>Rhizopus</taxon>
    </lineage>
</organism>
<evidence type="ECO:0000313" key="4">
    <source>
        <dbReference type="Proteomes" id="UP000716291"/>
    </source>
</evidence>
<dbReference type="PROSITE" id="PS50158">
    <property type="entry name" value="ZF_CCHC"/>
    <property type="match status" value="1"/>
</dbReference>
<dbReference type="Pfam" id="PF00098">
    <property type="entry name" value="zf-CCHC"/>
    <property type="match status" value="1"/>
</dbReference>
<dbReference type="GO" id="GO:0003676">
    <property type="term" value="F:nucleic acid binding"/>
    <property type="evidence" value="ECO:0007669"/>
    <property type="project" value="InterPro"/>
</dbReference>
<dbReference type="GO" id="GO:0008270">
    <property type="term" value="F:zinc ion binding"/>
    <property type="evidence" value="ECO:0007669"/>
    <property type="project" value="UniProtKB-KW"/>
</dbReference>
<dbReference type="AlphaFoldDB" id="A0A9P6WZJ2"/>
<keyword evidence="1" id="KW-0863">Zinc-finger</keyword>
<dbReference type="SMART" id="SM00343">
    <property type="entry name" value="ZnF_C2HC"/>
    <property type="match status" value="1"/>
</dbReference>
<accession>A0A9P6WZJ2</accession>
<keyword evidence="4" id="KW-1185">Reference proteome</keyword>
<dbReference type="InterPro" id="IPR036875">
    <property type="entry name" value="Znf_CCHC_sf"/>
</dbReference>
<comment type="caution">
    <text evidence="3">The sequence shown here is derived from an EMBL/GenBank/DDBJ whole genome shotgun (WGS) entry which is preliminary data.</text>
</comment>
<sequence>MGRQIEAQIVRNDQNLERFRRYIVGELHTLISEYGSRFARFVRSVQWSTVEACRDLNAPDHIVHYVQTHLTMAWDPMETTSSGENADSSMIEDMKQMIRELQAQLLVERGRQAPADKSCDLSAVGRPDPGRTADVALEASELSSEEIKERRRRVHIPTFSNGSIQEAKDWLAEYKSICYHLRFTEREQLDDLQVRFKGTALSWYTYLLPTTKSRWSSLEQSFVEYFAGGENTVEAALNELRQLKQGPTRMVVFGQQLREVARRAGIHSDKMLIGYLKTAVNPEMTKAIIYRGPSTYGQAVNICIEVETDLLHLADTKVSYTPGYVNLNVRHTEREEKTTEIQNYQEKYNRGKLRDMRNIRCYKCQKMGHMKRDCRVKTTDRKGYYDKQNQQDLESDNREVKAEEIYKEPDTNIFSQFFQSNNNAEIDEKRTTDVNRFKLTVSTGHGDESVLILGLLLALSRRRLLLAWV</sequence>
<feature type="domain" description="CCHC-type" evidence="2">
    <location>
        <begin position="360"/>
        <end position="375"/>
    </location>
</feature>
<dbReference type="PANTHER" id="PTHR33223:SF6">
    <property type="entry name" value="CCHC-TYPE DOMAIN-CONTAINING PROTEIN"/>
    <property type="match status" value="1"/>
</dbReference>
<dbReference type="PANTHER" id="PTHR33223">
    <property type="entry name" value="CCHC-TYPE DOMAIN-CONTAINING PROTEIN"/>
    <property type="match status" value="1"/>
</dbReference>
<reference evidence="3" key="1">
    <citation type="journal article" date="2020" name="Microb. Genom.">
        <title>Genetic diversity of clinical and environmental Mucorales isolates obtained from an investigation of mucormycosis cases among solid organ transplant recipients.</title>
        <authorList>
            <person name="Nguyen M.H."/>
            <person name="Kaul D."/>
            <person name="Muto C."/>
            <person name="Cheng S.J."/>
            <person name="Richter R.A."/>
            <person name="Bruno V.M."/>
            <person name="Liu G."/>
            <person name="Beyhan S."/>
            <person name="Sundermann A.J."/>
            <person name="Mounaud S."/>
            <person name="Pasculle A.W."/>
            <person name="Nierman W.C."/>
            <person name="Driscoll E."/>
            <person name="Cumbie R."/>
            <person name="Clancy C.J."/>
            <person name="Dupont C.L."/>
        </authorList>
    </citation>
    <scope>NUCLEOTIDE SEQUENCE</scope>
    <source>
        <strain evidence="3">GL11</strain>
    </source>
</reference>
<dbReference type="InterPro" id="IPR001878">
    <property type="entry name" value="Znf_CCHC"/>
</dbReference>
<dbReference type="EMBL" id="JAANQT010002841">
    <property type="protein sequence ID" value="KAG1301758.1"/>
    <property type="molecule type" value="Genomic_DNA"/>
</dbReference>
<keyword evidence="1" id="KW-0479">Metal-binding</keyword>
<keyword evidence="1" id="KW-0862">Zinc</keyword>
<evidence type="ECO:0000259" key="2">
    <source>
        <dbReference type="PROSITE" id="PS50158"/>
    </source>
</evidence>
<name>A0A9P6WZJ2_RHIOR</name>
<protein>
    <recommendedName>
        <fullName evidence="2">CCHC-type domain-containing protein</fullName>
    </recommendedName>
</protein>
<evidence type="ECO:0000256" key="1">
    <source>
        <dbReference type="PROSITE-ProRule" id="PRU00047"/>
    </source>
</evidence>
<dbReference type="Proteomes" id="UP000716291">
    <property type="component" value="Unassembled WGS sequence"/>
</dbReference>